<protein>
    <recommendedName>
        <fullName evidence="4">Cyclic lactone autoinducer peptide</fullName>
    </recommendedName>
</protein>
<sequence>MKRIVFFLGSLAAGCCAVAALVHVMDEHSRWHHVPDPAPES</sequence>
<proteinExistence type="predicted"/>
<dbReference type="PROSITE" id="PS51257">
    <property type="entry name" value="PROKAR_LIPOPROTEIN"/>
    <property type="match status" value="1"/>
</dbReference>
<feature type="chain" id="PRO_5045230507" description="Cyclic lactone autoinducer peptide" evidence="1">
    <location>
        <begin position="20"/>
        <end position="41"/>
    </location>
</feature>
<evidence type="ECO:0000313" key="3">
    <source>
        <dbReference type="Proteomes" id="UP001323411"/>
    </source>
</evidence>
<accession>A0ABZ0RIP2</accession>
<reference evidence="2 3" key="1">
    <citation type="submission" date="2023-10" db="EMBL/GenBank/DDBJ databases">
        <authorList>
            <person name="Choi B."/>
        </authorList>
    </citation>
    <scope>NUCLEOTIDE SEQUENCE [LARGE SCALE GENOMIC DNA]</scope>
    <source>
        <strain evidence="2 3">UMB5448B</strain>
    </source>
</reference>
<dbReference type="EMBL" id="CP138854">
    <property type="protein sequence ID" value="WPJ88796.1"/>
    <property type="molecule type" value="Genomic_DNA"/>
</dbReference>
<feature type="signal peptide" evidence="1">
    <location>
        <begin position="1"/>
        <end position="19"/>
    </location>
</feature>
<dbReference type="RefSeq" id="WP_274732546.1">
    <property type="nucleotide sequence ID" value="NZ_CP138854.1"/>
</dbReference>
<organism evidence="2 3">
    <name type="scientific">Schaalia turicensis</name>
    <dbReference type="NCBI Taxonomy" id="131111"/>
    <lineage>
        <taxon>Bacteria</taxon>
        <taxon>Bacillati</taxon>
        <taxon>Actinomycetota</taxon>
        <taxon>Actinomycetes</taxon>
        <taxon>Actinomycetales</taxon>
        <taxon>Actinomycetaceae</taxon>
        <taxon>Schaalia</taxon>
    </lineage>
</organism>
<dbReference type="Proteomes" id="UP001323411">
    <property type="component" value="Chromosome"/>
</dbReference>
<dbReference type="GeneID" id="83608510"/>
<keyword evidence="1" id="KW-0732">Signal</keyword>
<gene>
    <name evidence="2" type="ORF">R0V15_08005</name>
</gene>
<keyword evidence="3" id="KW-1185">Reference proteome</keyword>
<evidence type="ECO:0008006" key="4">
    <source>
        <dbReference type="Google" id="ProtNLM"/>
    </source>
</evidence>
<evidence type="ECO:0000256" key="1">
    <source>
        <dbReference type="SAM" id="SignalP"/>
    </source>
</evidence>
<name>A0ABZ0RIP2_9ACTO</name>
<evidence type="ECO:0000313" key="2">
    <source>
        <dbReference type="EMBL" id="WPJ88796.1"/>
    </source>
</evidence>